<feature type="transmembrane region" description="Helical" evidence="1">
    <location>
        <begin position="178"/>
        <end position="197"/>
    </location>
</feature>
<protein>
    <submittedName>
        <fullName evidence="2">Membrane protein</fullName>
    </submittedName>
</protein>
<feature type="transmembrane region" description="Helical" evidence="1">
    <location>
        <begin position="113"/>
        <end position="133"/>
    </location>
</feature>
<evidence type="ECO:0000256" key="1">
    <source>
        <dbReference type="SAM" id="Phobius"/>
    </source>
</evidence>
<accession>A0A239ZDN1</accession>
<dbReference type="Proteomes" id="UP000242084">
    <property type="component" value="Chromosome 1"/>
</dbReference>
<evidence type="ECO:0000313" key="3">
    <source>
        <dbReference type="Proteomes" id="UP000242084"/>
    </source>
</evidence>
<feature type="transmembrane region" description="Helical" evidence="1">
    <location>
        <begin position="145"/>
        <end position="166"/>
    </location>
</feature>
<organism evidence="2 3">
    <name type="scientific">Mammaliicoccus stepanovicii</name>
    <dbReference type="NCBI Taxonomy" id="643214"/>
    <lineage>
        <taxon>Bacteria</taxon>
        <taxon>Bacillati</taxon>
        <taxon>Bacillota</taxon>
        <taxon>Bacilli</taxon>
        <taxon>Bacillales</taxon>
        <taxon>Staphylococcaceae</taxon>
        <taxon>Mammaliicoccus</taxon>
    </lineage>
</organism>
<keyword evidence="3" id="KW-1185">Reference proteome</keyword>
<keyword evidence="1" id="KW-1133">Transmembrane helix</keyword>
<keyword evidence="1" id="KW-0472">Membrane</keyword>
<name>A0A239ZDN1_9STAP</name>
<feature type="transmembrane region" description="Helical" evidence="1">
    <location>
        <begin position="12"/>
        <end position="30"/>
    </location>
</feature>
<sequence length="210" mass="24611">MESFYCVRNPYLTRSSVVNFISIFLCVFIVKIKDNFDLIPTYIWAYIIFSLIMWILSILISTGYLFDNKGKFNLLYLNFYLIFNIVFGLLIPLNTSLIYFIQMSGEPNADMLYWYINLVILIVNILGLYLFSVIEFEIYNLKNKIIKYIGILLVICSELALFYLYITAPTVDEAYKGFMFEGLFLFAVDLIIARMFLHYSIAKDEINGMD</sequence>
<keyword evidence="1" id="KW-0812">Transmembrane</keyword>
<dbReference type="KEGG" id="sste:SAMEA4384403_1426"/>
<reference evidence="2 3" key="1">
    <citation type="submission" date="2017-06" db="EMBL/GenBank/DDBJ databases">
        <authorList>
            <consortium name="Pathogen Informatics"/>
        </authorList>
    </citation>
    <scope>NUCLEOTIDE SEQUENCE [LARGE SCALE GENOMIC DNA]</scope>
    <source>
        <strain evidence="2 3">NCTC13839</strain>
    </source>
</reference>
<feature type="transmembrane region" description="Helical" evidence="1">
    <location>
        <begin position="78"/>
        <end position="101"/>
    </location>
</feature>
<dbReference type="AlphaFoldDB" id="A0A239ZDN1"/>
<gene>
    <name evidence="2" type="ORF">SAMEA4384403_01426</name>
</gene>
<dbReference type="RefSeq" id="WP_095088122.1">
    <property type="nucleotide sequence ID" value="NZ_BMDM01000005.1"/>
</dbReference>
<dbReference type="EMBL" id="LT906462">
    <property type="protein sequence ID" value="SNV68706.1"/>
    <property type="molecule type" value="Genomic_DNA"/>
</dbReference>
<proteinExistence type="predicted"/>
<evidence type="ECO:0000313" key="2">
    <source>
        <dbReference type="EMBL" id="SNV68706.1"/>
    </source>
</evidence>
<feature type="transmembrane region" description="Helical" evidence="1">
    <location>
        <begin position="42"/>
        <end position="66"/>
    </location>
</feature>